<evidence type="ECO:0000313" key="4">
    <source>
        <dbReference type="EMBL" id="OHS99588.1"/>
    </source>
</evidence>
<sequence length="189" mass="21033">MTETDERSPLHWAVMNGDLPLVNKLIQSGDDPNTSDESGWTPLMSAASAGFAQICDSLLQAGAKTNIVTKENRCAFFYAVSRCNIQVIDLFFQNGLANWKKDKFGMNPLHRAIANQKCSTQLLQMFKENDAPFDIPDPDGNLPIHIACYENRRDLVDWMVKNIGASVKSPKNNEGKVPEQLFPDVAFNA</sequence>
<feature type="repeat" description="ANK" evidence="3">
    <location>
        <begin position="38"/>
        <end position="70"/>
    </location>
</feature>
<dbReference type="GeneID" id="94844061"/>
<dbReference type="SMART" id="SM00248">
    <property type="entry name" value="ANK"/>
    <property type="match status" value="5"/>
</dbReference>
<dbReference type="PANTHER" id="PTHR24171:SF9">
    <property type="entry name" value="ANKYRIN REPEAT DOMAIN-CONTAINING PROTEIN 39"/>
    <property type="match status" value="1"/>
</dbReference>
<dbReference type="Gene3D" id="1.25.40.20">
    <property type="entry name" value="Ankyrin repeat-containing domain"/>
    <property type="match status" value="1"/>
</dbReference>
<dbReference type="Proteomes" id="UP000179807">
    <property type="component" value="Unassembled WGS sequence"/>
</dbReference>
<dbReference type="PANTHER" id="PTHR24171">
    <property type="entry name" value="ANKYRIN REPEAT DOMAIN-CONTAINING PROTEIN 39-RELATED"/>
    <property type="match status" value="1"/>
</dbReference>
<dbReference type="PROSITE" id="PS50088">
    <property type="entry name" value="ANK_REPEAT"/>
    <property type="match status" value="2"/>
</dbReference>
<comment type="caution">
    <text evidence="4">The sequence shown here is derived from an EMBL/GenBank/DDBJ whole genome shotgun (WGS) entry which is preliminary data.</text>
</comment>
<reference evidence="4" key="1">
    <citation type="submission" date="2016-10" db="EMBL/GenBank/DDBJ databases">
        <authorList>
            <person name="Benchimol M."/>
            <person name="Almeida L.G."/>
            <person name="Vasconcelos A.T."/>
            <person name="Perreira-Neves A."/>
            <person name="Rosa I.A."/>
            <person name="Tasca T."/>
            <person name="Bogo M.R."/>
            <person name="de Souza W."/>
        </authorList>
    </citation>
    <scope>NUCLEOTIDE SEQUENCE [LARGE SCALE GENOMIC DNA]</scope>
    <source>
        <strain evidence="4">K</strain>
    </source>
</reference>
<keyword evidence="2 3" id="KW-0040">ANK repeat</keyword>
<evidence type="ECO:0000256" key="3">
    <source>
        <dbReference type="PROSITE-ProRule" id="PRU00023"/>
    </source>
</evidence>
<evidence type="ECO:0000256" key="1">
    <source>
        <dbReference type="ARBA" id="ARBA00022737"/>
    </source>
</evidence>
<dbReference type="OrthoDB" id="10257076at2759"/>
<dbReference type="PROSITE" id="PS50297">
    <property type="entry name" value="ANK_REP_REGION"/>
    <property type="match status" value="2"/>
</dbReference>
<feature type="repeat" description="ANK" evidence="3">
    <location>
        <begin position="5"/>
        <end position="37"/>
    </location>
</feature>
<gene>
    <name evidence="4" type="ORF">TRFO_33913</name>
</gene>
<dbReference type="SUPFAM" id="SSF48403">
    <property type="entry name" value="Ankyrin repeat"/>
    <property type="match status" value="1"/>
</dbReference>
<dbReference type="EMBL" id="MLAK01000997">
    <property type="protein sequence ID" value="OHS99588.1"/>
    <property type="molecule type" value="Genomic_DNA"/>
</dbReference>
<name>A0A1J4JQR7_9EUKA</name>
<protein>
    <submittedName>
        <fullName evidence="4">26S proteasome non-ATPase regulatory subunit 10</fullName>
    </submittedName>
</protein>
<dbReference type="InterPro" id="IPR002110">
    <property type="entry name" value="Ankyrin_rpt"/>
</dbReference>
<proteinExistence type="predicted"/>
<evidence type="ECO:0000256" key="2">
    <source>
        <dbReference type="ARBA" id="ARBA00023043"/>
    </source>
</evidence>
<organism evidence="4 5">
    <name type="scientific">Tritrichomonas foetus</name>
    <dbReference type="NCBI Taxonomy" id="1144522"/>
    <lineage>
        <taxon>Eukaryota</taxon>
        <taxon>Metamonada</taxon>
        <taxon>Parabasalia</taxon>
        <taxon>Tritrichomonadida</taxon>
        <taxon>Tritrichomonadidae</taxon>
        <taxon>Tritrichomonas</taxon>
    </lineage>
</organism>
<evidence type="ECO:0000313" key="5">
    <source>
        <dbReference type="Proteomes" id="UP000179807"/>
    </source>
</evidence>
<dbReference type="RefSeq" id="XP_068352725.1">
    <property type="nucleotide sequence ID" value="XM_068509357.1"/>
</dbReference>
<keyword evidence="1" id="KW-0677">Repeat</keyword>
<dbReference type="Pfam" id="PF12796">
    <property type="entry name" value="Ank_2"/>
    <property type="match status" value="1"/>
</dbReference>
<accession>A0A1J4JQR7</accession>
<keyword evidence="5" id="KW-1185">Reference proteome</keyword>
<dbReference type="AlphaFoldDB" id="A0A1J4JQR7"/>
<keyword evidence="4" id="KW-0647">Proteasome</keyword>
<dbReference type="Pfam" id="PF13606">
    <property type="entry name" value="Ank_3"/>
    <property type="match status" value="1"/>
</dbReference>
<dbReference type="GO" id="GO:0000502">
    <property type="term" value="C:proteasome complex"/>
    <property type="evidence" value="ECO:0007669"/>
    <property type="project" value="UniProtKB-KW"/>
</dbReference>
<dbReference type="InterPro" id="IPR036770">
    <property type="entry name" value="Ankyrin_rpt-contain_sf"/>
</dbReference>
<dbReference type="VEuPathDB" id="TrichDB:TRFO_33913"/>